<feature type="non-terminal residue" evidence="5">
    <location>
        <position position="202"/>
    </location>
</feature>
<dbReference type="RefSeq" id="WP_386769342.1">
    <property type="nucleotide sequence ID" value="NZ_JBHSUA010000016.1"/>
</dbReference>
<dbReference type="GO" id="GO:0003677">
    <property type="term" value="F:DNA binding"/>
    <property type="evidence" value="ECO:0007669"/>
    <property type="project" value="UniProtKB-KW"/>
</dbReference>
<proteinExistence type="predicted"/>
<evidence type="ECO:0000313" key="5">
    <source>
        <dbReference type="EMBL" id="MFC6396909.1"/>
    </source>
</evidence>
<dbReference type="SMART" id="SM00354">
    <property type="entry name" value="HTH_LACI"/>
    <property type="match status" value="1"/>
</dbReference>
<dbReference type="PANTHER" id="PTHR30146">
    <property type="entry name" value="LACI-RELATED TRANSCRIPTIONAL REPRESSOR"/>
    <property type="match status" value="1"/>
</dbReference>
<dbReference type="CDD" id="cd01392">
    <property type="entry name" value="HTH_LacI"/>
    <property type="match status" value="1"/>
</dbReference>
<keyword evidence="2 5" id="KW-0238">DNA-binding</keyword>
<dbReference type="Pfam" id="PF00356">
    <property type="entry name" value="LacI"/>
    <property type="match status" value="1"/>
</dbReference>
<dbReference type="EMBL" id="JBHSUA010000016">
    <property type="protein sequence ID" value="MFC6396909.1"/>
    <property type="molecule type" value="Genomic_DNA"/>
</dbReference>
<sequence>MAIRLIDVAERAGVSVRTASNVVNDYPHVKASTRAKVQAAINDLGYRPNIAARQLKYGRSGFIALAIPQIDSPYFAELAQRFTEIARDLGWIALMDVTNGSRAEEQVVLDGMKGHAVDGVIFSPLSLRAADFDGRDAQTPMVLLGERAVPDGYDHVAVDSVSASRAMVEHLLSLGRRRIAVIGHEAKDGTASVRLQGYLAAL</sequence>
<name>A0ABW1X339_9ACTN</name>
<gene>
    <name evidence="5" type="ORF">ACFP57_07920</name>
</gene>
<dbReference type="SUPFAM" id="SSF53822">
    <property type="entry name" value="Periplasmic binding protein-like I"/>
    <property type="match status" value="1"/>
</dbReference>
<accession>A0ABW1X339</accession>
<dbReference type="InterPro" id="IPR010982">
    <property type="entry name" value="Lambda_DNA-bd_dom_sf"/>
</dbReference>
<keyword evidence="1" id="KW-0805">Transcription regulation</keyword>
<dbReference type="InterPro" id="IPR000843">
    <property type="entry name" value="HTH_LacI"/>
</dbReference>
<dbReference type="InterPro" id="IPR028082">
    <property type="entry name" value="Peripla_BP_I"/>
</dbReference>
<dbReference type="PROSITE" id="PS50932">
    <property type="entry name" value="HTH_LACI_2"/>
    <property type="match status" value="1"/>
</dbReference>
<keyword evidence="6" id="KW-1185">Reference proteome</keyword>
<comment type="caution">
    <text evidence="5">The sequence shown here is derived from an EMBL/GenBank/DDBJ whole genome shotgun (WGS) entry which is preliminary data.</text>
</comment>
<dbReference type="Proteomes" id="UP001596266">
    <property type="component" value="Unassembled WGS sequence"/>
</dbReference>
<reference evidence="6" key="1">
    <citation type="journal article" date="2019" name="Int. J. Syst. Evol. Microbiol.">
        <title>The Global Catalogue of Microorganisms (GCM) 10K type strain sequencing project: providing services to taxonomists for standard genome sequencing and annotation.</title>
        <authorList>
            <consortium name="The Broad Institute Genomics Platform"/>
            <consortium name="The Broad Institute Genome Sequencing Center for Infectious Disease"/>
            <person name="Wu L."/>
            <person name="Ma J."/>
        </authorList>
    </citation>
    <scope>NUCLEOTIDE SEQUENCE [LARGE SCALE GENOMIC DNA]</scope>
    <source>
        <strain evidence="6">CGMCC 1.15277</strain>
    </source>
</reference>
<evidence type="ECO:0000313" key="6">
    <source>
        <dbReference type="Proteomes" id="UP001596266"/>
    </source>
</evidence>
<dbReference type="InterPro" id="IPR001761">
    <property type="entry name" value="Peripla_BP/Lac1_sug-bd_dom"/>
</dbReference>
<evidence type="ECO:0000259" key="4">
    <source>
        <dbReference type="PROSITE" id="PS50932"/>
    </source>
</evidence>
<keyword evidence="3" id="KW-0804">Transcription</keyword>
<dbReference type="CDD" id="cd06267">
    <property type="entry name" value="PBP1_LacI_sugar_binding-like"/>
    <property type="match status" value="1"/>
</dbReference>
<evidence type="ECO:0000256" key="2">
    <source>
        <dbReference type="ARBA" id="ARBA00023125"/>
    </source>
</evidence>
<evidence type="ECO:0000256" key="3">
    <source>
        <dbReference type="ARBA" id="ARBA00023163"/>
    </source>
</evidence>
<dbReference type="Pfam" id="PF00532">
    <property type="entry name" value="Peripla_BP_1"/>
    <property type="match status" value="1"/>
</dbReference>
<dbReference type="SUPFAM" id="SSF47413">
    <property type="entry name" value="lambda repressor-like DNA-binding domains"/>
    <property type="match status" value="1"/>
</dbReference>
<dbReference type="Gene3D" id="1.10.260.40">
    <property type="entry name" value="lambda repressor-like DNA-binding domains"/>
    <property type="match status" value="1"/>
</dbReference>
<protein>
    <submittedName>
        <fullName evidence="5">LacI family DNA-binding transcriptional regulator</fullName>
    </submittedName>
</protein>
<organism evidence="5 6">
    <name type="scientific">Luteococcus sanguinis</name>
    <dbReference type="NCBI Taxonomy" id="174038"/>
    <lineage>
        <taxon>Bacteria</taxon>
        <taxon>Bacillati</taxon>
        <taxon>Actinomycetota</taxon>
        <taxon>Actinomycetes</taxon>
        <taxon>Propionibacteriales</taxon>
        <taxon>Propionibacteriaceae</taxon>
        <taxon>Luteococcus</taxon>
    </lineage>
</organism>
<dbReference type="Gene3D" id="3.40.50.2300">
    <property type="match status" value="2"/>
</dbReference>
<evidence type="ECO:0000256" key="1">
    <source>
        <dbReference type="ARBA" id="ARBA00023015"/>
    </source>
</evidence>
<dbReference type="PANTHER" id="PTHR30146:SF109">
    <property type="entry name" value="HTH-TYPE TRANSCRIPTIONAL REGULATOR GALS"/>
    <property type="match status" value="1"/>
</dbReference>
<feature type="domain" description="HTH lacI-type" evidence="4">
    <location>
        <begin position="3"/>
        <end position="57"/>
    </location>
</feature>
<dbReference type="PROSITE" id="PS00356">
    <property type="entry name" value="HTH_LACI_1"/>
    <property type="match status" value="1"/>
</dbReference>